<sequence length="255" mass="29000">MSLCPVFDFANHVWTRPTMKPVRAAESEIWQVEGRSPGGGGNSDLVFASCDTGVTRDQEVTLRYGWHPNRTLFVEYGFTNAITSEEVMSGMYPGEVNIQDIVTSLLDRQGETGAFVKRTLEREGYWGNWTMHCSPQPAHASFRLITALRLYHSFTSSKVRSEEEMKAASRRWQDTIMGHKEIVSEENEKACNKTISEICEMVMKRAKSGIKAVKEERSHSHSHSHSYSYSLSLLSLLWSEELWVSEAVAMNYYVI</sequence>
<proteinExistence type="predicted"/>
<evidence type="ECO:0000313" key="1">
    <source>
        <dbReference type="EMBL" id="KAI0306592.1"/>
    </source>
</evidence>
<dbReference type="Proteomes" id="UP001203297">
    <property type="component" value="Unassembled WGS sequence"/>
</dbReference>
<accession>A0AAD4MCD4</accession>
<reference evidence="1" key="1">
    <citation type="journal article" date="2022" name="New Phytol.">
        <title>Evolutionary transition to the ectomycorrhizal habit in the genomes of a hyperdiverse lineage of mushroom-forming fungi.</title>
        <authorList>
            <person name="Looney B."/>
            <person name="Miyauchi S."/>
            <person name="Morin E."/>
            <person name="Drula E."/>
            <person name="Courty P.E."/>
            <person name="Kohler A."/>
            <person name="Kuo A."/>
            <person name="LaButti K."/>
            <person name="Pangilinan J."/>
            <person name="Lipzen A."/>
            <person name="Riley R."/>
            <person name="Andreopoulos W."/>
            <person name="He G."/>
            <person name="Johnson J."/>
            <person name="Nolan M."/>
            <person name="Tritt A."/>
            <person name="Barry K.W."/>
            <person name="Grigoriev I.V."/>
            <person name="Nagy L.G."/>
            <person name="Hibbett D."/>
            <person name="Henrissat B."/>
            <person name="Matheny P.B."/>
            <person name="Labbe J."/>
            <person name="Martin F.M."/>
        </authorList>
    </citation>
    <scope>NUCLEOTIDE SEQUENCE</scope>
    <source>
        <strain evidence="1">BPL690</strain>
    </source>
</reference>
<dbReference type="EMBL" id="WTXG01000003">
    <property type="protein sequence ID" value="KAI0306592.1"/>
    <property type="molecule type" value="Genomic_DNA"/>
</dbReference>
<comment type="caution">
    <text evidence="1">The sequence shown here is derived from an EMBL/GenBank/DDBJ whole genome shotgun (WGS) entry which is preliminary data.</text>
</comment>
<organism evidence="1 2">
    <name type="scientific">Multifurca ochricompacta</name>
    <dbReference type="NCBI Taxonomy" id="376703"/>
    <lineage>
        <taxon>Eukaryota</taxon>
        <taxon>Fungi</taxon>
        <taxon>Dikarya</taxon>
        <taxon>Basidiomycota</taxon>
        <taxon>Agaricomycotina</taxon>
        <taxon>Agaricomycetes</taxon>
        <taxon>Russulales</taxon>
        <taxon>Russulaceae</taxon>
        <taxon>Multifurca</taxon>
    </lineage>
</organism>
<dbReference type="Gene3D" id="3.90.1410.10">
    <property type="entry name" value="set domain protein methyltransferase, domain 1"/>
    <property type="match status" value="1"/>
</dbReference>
<evidence type="ECO:0000313" key="2">
    <source>
        <dbReference type="Proteomes" id="UP001203297"/>
    </source>
</evidence>
<name>A0AAD4MCD4_9AGAM</name>
<gene>
    <name evidence="1" type="ORF">B0F90DRAFT_777523</name>
</gene>
<keyword evidence="2" id="KW-1185">Reference proteome</keyword>
<protein>
    <recommendedName>
        <fullName evidence="3">SET domain-containing protein</fullName>
    </recommendedName>
</protein>
<evidence type="ECO:0008006" key="3">
    <source>
        <dbReference type="Google" id="ProtNLM"/>
    </source>
</evidence>
<dbReference type="AlphaFoldDB" id="A0AAD4MCD4"/>